<evidence type="ECO:0000313" key="2">
    <source>
        <dbReference type="Proteomes" id="UP000317318"/>
    </source>
</evidence>
<organism evidence="1 2">
    <name type="scientific">Stratiformator vulcanicus</name>
    <dbReference type="NCBI Taxonomy" id="2527980"/>
    <lineage>
        <taxon>Bacteria</taxon>
        <taxon>Pseudomonadati</taxon>
        <taxon>Planctomycetota</taxon>
        <taxon>Planctomycetia</taxon>
        <taxon>Planctomycetales</taxon>
        <taxon>Planctomycetaceae</taxon>
        <taxon>Stratiformator</taxon>
    </lineage>
</organism>
<dbReference type="EMBL" id="CP036268">
    <property type="protein sequence ID" value="QDT39188.1"/>
    <property type="molecule type" value="Genomic_DNA"/>
</dbReference>
<dbReference type="KEGG" id="svp:Pan189_35910"/>
<evidence type="ECO:0000313" key="1">
    <source>
        <dbReference type="EMBL" id="QDT39188.1"/>
    </source>
</evidence>
<reference evidence="1 2" key="1">
    <citation type="submission" date="2019-02" db="EMBL/GenBank/DDBJ databases">
        <title>Deep-cultivation of Planctomycetes and their phenomic and genomic characterization uncovers novel biology.</title>
        <authorList>
            <person name="Wiegand S."/>
            <person name="Jogler M."/>
            <person name="Boedeker C."/>
            <person name="Pinto D."/>
            <person name="Vollmers J."/>
            <person name="Rivas-Marin E."/>
            <person name="Kohn T."/>
            <person name="Peeters S.H."/>
            <person name="Heuer A."/>
            <person name="Rast P."/>
            <person name="Oberbeckmann S."/>
            <person name="Bunk B."/>
            <person name="Jeske O."/>
            <person name="Meyerdierks A."/>
            <person name="Storesund J.E."/>
            <person name="Kallscheuer N."/>
            <person name="Luecker S."/>
            <person name="Lage O.M."/>
            <person name="Pohl T."/>
            <person name="Merkel B.J."/>
            <person name="Hornburger P."/>
            <person name="Mueller R.-W."/>
            <person name="Bruemmer F."/>
            <person name="Labrenz M."/>
            <person name="Spormann A.M."/>
            <person name="Op den Camp H."/>
            <person name="Overmann J."/>
            <person name="Amann R."/>
            <person name="Jetten M.S.M."/>
            <person name="Mascher T."/>
            <person name="Medema M.H."/>
            <person name="Devos D.P."/>
            <person name="Kaster A.-K."/>
            <person name="Ovreas L."/>
            <person name="Rohde M."/>
            <person name="Galperin M.Y."/>
            <person name="Jogler C."/>
        </authorList>
    </citation>
    <scope>NUCLEOTIDE SEQUENCE [LARGE SCALE GENOMIC DNA]</scope>
    <source>
        <strain evidence="1 2">Pan189</strain>
    </source>
</reference>
<sequence length="94" mass="10577">MAAAGTKAVCDRPQVVQNRFESLEVLHLAWEEYEETGEVPDPLPEPVEPSTACMEEFYGLPPLEPLPVSLNTYDLMRYVKEHGDITTQPDHPPL</sequence>
<protein>
    <submittedName>
        <fullName evidence="1">Uncharacterized protein</fullName>
    </submittedName>
</protein>
<proteinExistence type="predicted"/>
<accession>A0A517R5L8</accession>
<keyword evidence="2" id="KW-1185">Reference proteome</keyword>
<name>A0A517R5L8_9PLAN</name>
<dbReference type="Proteomes" id="UP000317318">
    <property type="component" value="Chromosome"/>
</dbReference>
<dbReference type="RefSeq" id="WP_145365346.1">
    <property type="nucleotide sequence ID" value="NZ_CP036268.1"/>
</dbReference>
<dbReference type="AlphaFoldDB" id="A0A517R5L8"/>
<gene>
    <name evidence="1" type="ORF">Pan189_35910</name>
</gene>